<dbReference type="EMBL" id="CDHK01000001">
    <property type="protein sequence ID" value="CEJ53972.1"/>
    <property type="molecule type" value="Genomic_DNA"/>
</dbReference>
<name>A0A0F7TDV4_PENBI</name>
<evidence type="ECO:0000313" key="3">
    <source>
        <dbReference type="Proteomes" id="UP000042958"/>
    </source>
</evidence>
<keyword evidence="3" id="KW-1185">Reference proteome</keyword>
<evidence type="ECO:0000256" key="1">
    <source>
        <dbReference type="SAM" id="MobiDB-lite"/>
    </source>
</evidence>
<protein>
    <submittedName>
        <fullName evidence="2">Uncharacterized protein</fullName>
    </submittedName>
</protein>
<evidence type="ECO:0000313" key="2">
    <source>
        <dbReference type="EMBL" id="CEJ53972.1"/>
    </source>
</evidence>
<proteinExistence type="predicted"/>
<accession>A0A0F7TDV4</accession>
<feature type="region of interest" description="Disordered" evidence="1">
    <location>
        <begin position="1"/>
        <end position="91"/>
    </location>
</feature>
<feature type="compositionally biased region" description="Polar residues" evidence="1">
    <location>
        <begin position="55"/>
        <end position="78"/>
    </location>
</feature>
<dbReference type="Proteomes" id="UP000042958">
    <property type="component" value="Unassembled WGS sequence"/>
</dbReference>
<gene>
    <name evidence="2" type="ORF">PMG11_00302</name>
</gene>
<sequence length="91" mass="9633">MAGTLDVTGMPEPSAARRSVVADLPPDSTNWDSAKLRGPCSPESQCDRWAAPHAQGSSSPTQCWTSPKGVSSPRNTFWRSERGRSGSSGVT</sequence>
<reference evidence="3" key="1">
    <citation type="journal article" date="2015" name="Genome Announc.">
        <title>Draft genome sequence of the fungus Penicillium brasilianum MG11.</title>
        <authorList>
            <person name="Horn F."/>
            <person name="Linde J."/>
            <person name="Mattern D.J."/>
            <person name="Walther G."/>
            <person name="Guthke R."/>
            <person name="Brakhage A.A."/>
            <person name="Valiante V."/>
        </authorList>
    </citation>
    <scope>NUCLEOTIDE SEQUENCE [LARGE SCALE GENOMIC DNA]</scope>
    <source>
        <strain evidence="3">MG11</strain>
    </source>
</reference>
<dbReference type="AlphaFoldDB" id="A0A0F7TDV4"/>
<organism evidence="2 3">
    <name type="scientific">Penicillium brasilianum</name>
    <dbReference type="NCBI Taxonomy" id="104259"/>
    <lineage>
        <taxon>Eukaryota</taxon>
        <taxon>Fungi</taxon>
        <taxon>Dikarya</taxon>
        <taxon>Ascomycota</taxon>
        <taxon>Pezizomycotina</taxon>
        <taxon>Eurotiomycetes</taxon>
        <taxon>Eurotiomycetidae</taxon>
        <taxon>Eurotiales</taxon>
        <taxon>Aspergillaceae</taxon>
        <taxon>Penicillium</taxon>
    </lineage>
</organism>